<protein>
    <submittedName>
        <fullName evidence="1">Uncharacterized protein</fullName>
    </submittedName>
</protein>
<dbReference type="EMBL" id="UHAP01000001">
    <property type="protein sequence ID" value="SUK60851.1"/>
    <property type="molecule type" value="Genomic_DNA"/>
</dbReference>
<accession>A0A380DWY1</accession>
<evidence type="ECO:0000313" key="2">
    <source>
        <dbReference type="Proteomes" id="UP000255091"/>
    </source>
</evidence>
<name>A0A380DWY1_STAAU</name>
<dbReference type="Proteomes" id="UP000255091">
    <property type="component" value="Unassembled WGS sequence"/>
</dbReference>
<dbReference type="AlphaFoldDB" id="A0A380DWY1"/>
<gene>
    <name evidence="1" type="ORF">NCTC6133_03336</name>
</gene>
<organism evidence="1 2">
    <name type="scientific">Staphylococcus aureus</name>
    <dbReference type="NCBI Taxonomy" id="1280"/>
    <lineage>
        <taxon>Bacteria</taxon>
        <taxon>Bacillati</taxon>
        <taxon>Bacillota</taxon>
        <taxon>Bacilli</taxon>
        <taxon>Bacillales</taxon>
        <taxon>Staphylococcaceae</taxon>
        <taxon>Staphylococcus</taxon>
    </lineage>
</organism>
<sequence length="42" mass="4738">MEDELDAGVRNHLYETAGEKIVLKNGEGHAMSGIFNEQKHRL</sequence>
<evidence type="ECO:0000313" key="1">
    <source>
        <dbReference type="EMBL" id="SUK60851.1"/>
    </source>
</evidence>
<reference evidence="1 2" key="1">
    <citation type="submission" date="2018-06" db="EMBL/GenBank/DDBJ databases">
        <authorList>
            <consortium name="Pathogen Informatics"/>
            <person name="Doyle S."/>
        </authorList>
    </citation>
    <scope>NUCLEOTIDE SEQUENCE [LARGE SCALE GENOMIC DNA]</scope>
    <source>
        <strain evidence="1 2">NCTC6133</strain>
    </source>
</reference>
<proteinExistence type="predicted"/>